<feature type="region of interest" description="Disordered" evidence="1">
    <location>
        <begin position="1"/>
        <end position="31"/>
    </location>
</feature>
<dbReference type="EMBL" id="VJZA01000007">
    <property type="protein sequence ID" value="TVT24336.1"/>
    <property type="molecule type" value="Genomic_DNA"/>
</dbReference>
<feature type="compositionally biased region" description="Low complexity" evidence="1">
    <location>
        <begin position="102"/>
        <end position="113"/>
    </location>
</feature>
<dbReference type="Proteomes" id="UP000318578">
    <property type="component" value="Unassembled WGS sequence"/>
</dbReference>
<proteinExistence type="predicted"/>
<dbReference type="OrthoDB" id="3625082at2"/>
<reference evidence="3 4" key="1">
    <citation type="submission" date="2019-07" db="EMBL/GenBank/DDBJ databases">
        <title>New species of Amycolatopsis and Streptomyces.</title>
        <authorList>
            <person name="Duangmal K."/>
            <person name="Teo W.F.A."/>
            <person name="Lipun K."/>
        </authorList>
    </citation>
    <scope>NUCLEOTIDE SEQUENCE [LARGE SCALE GENOMIC DNA]</scope>
    <source>
        <strain evidence="3 4">JCM 30562</strain>
    </source>
</reference>
<organism evidence="3 4">
    <name type="scientific">Amycolatopsis acidiphila</name>
    <dbReference type="NCBI Taxonomy" id="715473"/>
    <lineage>
        <taxon>Bacteria</taxon>
        <taxon>Bacillati</taxon>
        <taxon>Actinomycetota</taxon>
        <taxon>Actinomycetes</taxon>
        <taxon>Pseudonocardiales</taxon>
        <taxon>Pseudonocardiaceae</taxon>
        <taxon>Amycolatopsis</taxon>
    </lineage>
</organism>
<keyword evidence="4" id="KW-1185">Reference proteome</keyword>
<feature type="region of interest" description="Disordered" evidence="1">
    <location>
        <begin position="102"/>
        <end position="121"/>
    </location>
</feature>
<comment type="caution">
    <text evidence="3">The sequence shown here is derived from an EMBL/GenBank/DDBJ whole genome shotgun (WGS) entry which is preliminary data.</text>
</comment>
<protein>
    <submittedName>
        <fullName evidence="3">DUF1707 domain-containing protein</fullName>
    </submittedName>
</protein>
<dbReference type="Pfam" id="PF08044">
    <property type="entry name" value="DUF1707"/>
    <property type="match status" value="1"/>
</dbReference>
<evidence type="ECO:0000259" key="2">
    <source>
        <dbReference type="Pfam" id="PF08044"/>
    </source>
</evidence>
<gene>
    <name evidence="3" type="ORF">FNH06_07165</name>
</gene>
<evidence type="ECO:0000256" key="1">
    <source>
        <dbReference type="SAM" id="MobiDB-lite"/>
    </source>
</evidence>
<evidence type="ECO:0000313" key="3">
    <source>
        <dbReference type="EMBL" id="TVT24336.1"/>
    </source>
</evidence>
<dbReference type="InterPro" id="IPR012551">
    <property type="entry name" value="DUF1707_SHOCT-like"/>
</dbReference>
<dbReference type="AlphaFoldDB" id="A0A558AJ91"/>
<feature type="compositionally biased region" description="Low complexity" evidence="1">
    <location>
        <begin position="1"/>
        <end position="15"/>
    </location>
</feature>
<sequence>MPPLDRTGGFRFLRSGSRRDEDAAGEGQLSLSEVEERLEQVYAARYRHELDALTTDLPSAPEPRTGWAAIVAMAWRHRCRRRYLGVESGRLVTGRAIEATASQAAANAQPPSTSVGQCTPR</sequence>
<name>A0A558AJ91_9PSEU</name>
<feature type="domain" description="DUF1707" evidence="2">
    <location>
        <begin position="22"/>
        <end position="58"/>
    </location>
</feature>
<accession>A0A558AJ91</accession>
<evidence type="ECO:0000313" key="4">
    <source>
        <dbReference type="Proteomes" id="UP000318578"/>
    </source>
</evidence>